<accession>X1ECN0</accession>
<evidence type="ECO:0000313" key="1">
    <source>
        <dbReference type="EMBL" id="GAH14899.1"/>
    </source>
</evidence>
<comment type="caution">
    <text evidence="1">The sequence shown here is derived from an EMBL/GenBank/DDBJ whole genome shotgun (WGS) entry which is preliminary data.</text>
</comment>
<organism evidence="1">
    <name type="scientific">marine sediment metagenome</name>
    <dbReference type="NCBI Taxonomy" id="412755"/>
    <lineage>
        <taxon>unclassified sequences</taxon>
        <taxon>metagenomes</taxon>
        <taxon>ecological metagenomes</taxon>
    </lineage>
</organism>
<protein>
    <submittedName>
        <fullName evidence="1">Uncharacterized protein</fullName>
    </submittedName>
</protein>
<name>X1ECN0_9ZZZZ</name>
<dbReference type="EMBL" id="BART01031483">
    <property type="protein sequence ID" value="GAH14899.1"/>
    <property type="molecule type" value="Genomic_DNA"/>
</dbReference>
<sequence length="231" mass="25773">DGVITSDEWGPDSFFDVVIIDSCLYGLNITWDADFLWIGLNSDTCRYFLGDDPDNISLFVAIDTDQTFGSGAPTDGYGNVNFYGCRMPEYIFYFAGGAGWYEWNYWTGTEFEWRGWRNDNTFYAWDGGGVYDDELGILWSDLGFPTGVGVMAWITFDQTFNGDPPGVLASWPIENPIGILPIFTWAYPFFFPHVPGPMPVAGFLPNALCGDNGEFSATQPSTWGAVKALYK</sequence>
<feature type="non-terminal residue" evidence="1">
    <location>
        <position position="1"/>
    </location>
</feature>
<dbReference type="AlphaFoldDB" id="X1ECN0"/>
<reference evidence="1" key="1">
    <citation type="journal article" date="2014" name="Front. Microbiol.">
        <title>High frequency of phylogenetically diverse reductive dehalogenase-homologous genes in deep subseafloor sedimentary metagenomes.</title>
        <authorList>
            <person name="Kawai M."/>
            <person name="Futagami T."/>
            <person name="Toyoda A."/>
            <person name="Takaki Y."/>
            <person name="Nishi S."/>
            <person name="Hori S."/>
            <person name="Arai W."/>
            <person name="Tsubouchi T."/>
            <person name="Morono Y."/>
            <person name="Uchiyama I."/>
            <person name="Ito T."/>
            <person name="Fujiyama A."/>
            <person name="Inagaki F."/>
            <person name="Takami H."/>
        </authorList>
    </citation>
    <scope>NUCLEOTIDE SEQUENCE</scope>
    <source>
        <strain evidence="1">Expedition CK06-06</strain>
    </source>
</reference>
<proteinExistence type="predicted"/>
<gene>
    <name evidence="1" type="ORF">S01H4_54677</name>
</gene>